<evidence type="ECO:0000256" key="2">
    <source>
        <dbReference type="ARBA" id="ARBA00022679"/>
    </source>
</evidence>
<dbReference type="SFLD" id="SFLDS00036">
    <property type="entry name" value="Aromatic_Prenyltransferase"/>
    <property type="match status" value="1"/>
</dbReference>
<dbReference type="Pfam" id="PF11991">
    <property type="entry name" value="Trp_DMAT"/>
    <property type="match status" value="1"/>
</dbReference>
<dbReference type="AlphaFoldDB" id="A0A6G1IE23"/>
<dbReference type="OrthoDB" id="3354387at2759"/>
<feature type="binding site" evidence="3">
    <location>
        <position position="308"/>
    </location>
    <ligand>
        <name>dimethylallyl diphosphate</name>
        <dbReference type="ChEBI" id="CHEBI:57623"/>
    </ligand>
</feature>
<sequence>MTAIYGNNPALSTYYEPPTLGKFAAVSVPEDQDQCDEATEPRPFYPPELSVWHRVDSELKSFESAHHQYWWRQETGKALAILLHNAGYPSNVQYRDLKFFAEVVAPHLGVSRNTSDHDTPIWPSFMTDDGNPVELSWDWGNGDKPPTIRYSIEPIGLQAGTPLDPKNQLAGPAFLKQLVWRLPEARLEWYYHFSEYLNCSPATPSMAPGSMKDIADHNTCIFYAFDLSPKEITAKVYFFPKIRAAIENRSNLDVLSQAIYNAPFSTGENLKAWSAFYDFASEPSNKTLEHEMLAIDLIDPMQSRLKIYFRCRETTFDSVINVMTLGGRIRSLDLFRGLIDLARLWNLLFDIEGPLTQPLGDVGHRTAGILYNVEFRLGETRPVAKIYLPVRHYSRSDDAVIRGLEKYFQYHHKGKDMADYVRVMHTLFSPESLRAWAGVQTYVGCSIRPNGSLRVVSYFKL</sequence>
<evidence type="ECO:0000313" key="5">
    <source>
        <dbReference type="Proteomes" id="UP000799291"/>
    </source>
</evidence>
<feature type="binding site" evidence="3">
    <location>
        <position position="306"/>
    </location>
    <ligand>
        <name>dimethylallyl diphosphate</name>
        <dbReference type="ChEBI" id="CHEBI:57623"/>
    </ligand>
</feature>
<dbReference type="GO" id="GO:0016765">
    <property type="term" value="F:transferase activity, transferring alkyl or aryl (other than methyl) groups"/>
    <property type="evidence" value="ECO:0007669"/>
    <property type="project" value="InterPro"/>
</dbReference>
<gene>
    <name evidence="4" type="ORF">K458DRAFT_321932</name>
</gene>
<feature type="binding site" evidence="3">
    <location>
        <position position="237"/>
    </location>
    <ligand>
        <name>dimethylallyl diphosphate</name>
        <dbReference type="ChEBI" id="CHEBI:57623"/>
    </ligand>
</feature>
<evidence type="ECO:0000313" key="4">
    <source>
        <dbReference type="EMBL" id="KAF2676487.1"/>
    </source>
</evidence>
<dbReference type="EMBL" id="MU005634">
    <property type="protein sequence ID" value="KAF2676487.1"/>
    <property type="molecule type" value="Genomic_DNA"/>
</dbReference>
<evidence type="ECO:0000256" key="3">
    <source>
        <dbReference type="PIRSR" id="PIRSR000509-1"/>
    </source>
</evidence>
<evidence type="ECO:0000256" key="1">
    <source>
        <dbReference type="ARBA" id="ARBA00010209"/>
    </source>
</evidence>
<dbReference type="InterPro" id="IPR017795">
    <property type="entry name" value="ABBA_NscD-like"/>
</dbReference>
<protein>
    <submittedName>
        <fullName evidence="4">Aromatic prenyltransferase</fullName>
    </submittedName>
</protein>
<dbReference type="PANTHER" id="PTHR40627:SF4">
    <property type="entry name" value="PRENYLTRANSFERASE ASQH1-RELATED"/>
    <property type="match status" value="1"/>
</dbReference>
<dbReference type="SFLD" id="SFLDG01162">
    <property type="entry name" value="I"/>
    <property type="match status" value="1"/>
</dbReference>
<dbReference type="PIRSF" id="PIRSF000509">
    <property type="entry name" value="Trp_DMAT"/>
    <property type="match status" value="1"/>
</dbReference>
<organism evidence="4 5">
    <name type="scientific">Lentithecium fluviatile CBS 122367</name>
    <dbReference type="NCBI Taxonomy" id="1168545"/>
    <lineage>
        <taxon>Eukaryota</taxon>
        <taxon>Fungi</taxon>
        <taxon>Dikarya</taxon>
        <taxon>Ascomycota</taxon>
        <taxon>Pezizomycotina</taxon>
        <taxon>Dothideomycetes</taxon>
        <taxon>Pleosporomycetidae</taxon>
        <taxon>Pleosporales</taxon>
        <taxon>Massarineae</taxon>
        <taxon>Lentitheciaceae</taxon>
        <taxon>Lentithecium</taxon>
    </lineage>
</organism>
<feature type="binding site" evidence="3">
    <location>
        <position position="304"/>
    </location>
    <ligand>
        <name>dimethylallyl diphosphate</name>
        <dbReference type="ChEBI" id="CHEBI:57623"/>
    </ligand>
</feature>
<keyword evidence="5" id="KW-1185">Reference proteome</keyword>
<comment type="similarity">
    <text evidence="1">Belongs to the tryptophan dimethylallyltransferase family.</text>
</comment>
<dbReference type="InterPro" id="IPR033964">
    <property type="entry name" value="ABBA"/>
</dbReference>
<name>A0A6G1IE23_9PLEO</name>
<dbReference type="CDD" id="cd13929">
    <property type="entry name" value="PT-DMATS_CymD"/>
    <property type="match status" value="1"/>
</dbReference>
<dbReference type="GO" id="GO:0009820">
    <property type="term" value="P:alkaloid metabolic process"/>
    <property type="evidence" value="ECO:0007669"/>
    <property type="project" value="InterPro"/>
</dbReference>
<feature type="binding site" evidence="3">
    <location>
        <position position="235"/>
    </location>
    <ligand>
        <name>dimethylallyl diphosphate</name>
        <dbReference type="ChEBI" id="CHEBI:57623"/>
    </ligand>
</feature>
<reference evidence="4" key="1">
    <citation type="journal article" date="2020" name="Stud. Mycol.">
        <title>101 Dothideomycetes genomes: a test case for predicting lifestyles and emergence of pathogens.</title>
        <authorList>
            <person name="Haridas S."/>
            <person name="Albert R."/>
            <person name="Binder M."/>
            <person name="Bloem J."/>
            <person name="Labutti K."/>
            <person name="Salamov A."/>
            <person name="Andreopoulos B."/>
            <person name="Baker S."/>
            <person name="Barry K."/>
            <person name="Bills G."/>
            <person name="Bluhm B."/>
            <person name="Cannon C."/>
            <person name="Castanera R."/>
            <person name="Culley D."/>
            <person name="Daum C."/>
            <person name="Ezra D."/>
            <person name="Gonzalez J."/>
            <person name="Henrissat B."/>
            <person name="Kuo A."/>
            <person name="Liang C."/>
            <person name="Lipzen A."/>
            <person name="Lutzoni F."/>
            <person name="Magnuson J."/>
            <person name="Mondo S."/>
            <person name="Nolan M."/>
            <person name="Ohm R."/>
            <person name="Pangilinan J."/>
            <person name="Park H.-J."/>
            <person name="Ramirez L."/>
            <person name="Alfaro M."/>
            <person name="Sun H."/>
            <person name="Tritt A."/>
            <person name="Yoshinaga Y."/>
            <person name="Zwiers L.-H."/>
            <person name="Turgeon B."/>
            <person name="Goodwin S."/>
            <person name="Spatafora J."/>
            <person name="Crous P."/>
            <person name="Grigoriev I."/>
        </authorList>
    </citation>
    <scope>NUCLEOTIDE SEQUENCE</scope>
    <source>
        <strain evidence="4">CBS 122367</strain>
    </source>
</reference>
<dbReference type="PANTHER" id="PTHR40627">
    <property type="entry name" value="INDOLE PRENYLTRANSFERASE TDIB-RELATED"/>
    <property type="match status" value="1"/>
</dbReference>
<dbReference type="NCBIfam" id="TIGR03429">
    <property type="entry name" value="arom_pren_DMATS"/>
    <property type="match status" value="1"/>
</dbReference>
<feature type="binding site" evidence="3">
    <location>
        <position position="387"/>
    </location>
    <ligand>
        <name>dimethylallyl diphosphate</name>
        <dbReference type="ChEBI" id="CHEBI:57623"/>
    </ligand>
</feature>
<proteinExistence type="inferred from homology"/>
<keyword evidence="2 4" id="KW-0808">Transferase</keyword>
<feature type="binding site" evidence="3">
    <location>
        <position position="134"/>
    </location>
    <ligand>
        <name>L-tryptophan</name>
        <dbReference type="ChEBI" id="CHEBI:57912"/>
    </ligand>
</feature>
<accession>A0A6G1IE23</accession>
<feature type="binding site" evidence="3">
    <location>
        <position position="149"/>
    </location>
    <ligand>
        <name>dimethylallyl diphosphate</name>
        <dbReference type="ChEBI" id="CHEBI:57623"/>
    </ligand>
</feature>
<dbReference type="InterPro" id="IPR012148">
    <property type="entry name" value="ABBA_DMATS-like"/>
</dbReference>
<dbReference type="Proteomes" id="UP000799291">
    <property type="component" value="Unassembled WGS sequence"/>
</dbReference>